<dbReference type="SUPFAM" id="SSF46689">
    <property type="entry name" value="Homeodomain-like"/>
    <property type="match status" value="1"/>
</dbReference>
<dbReference type="PROSITE" id="PS01124">
    <property type="entry name" value="HTH_ARAC_FAMILY_2"/>
    <property type="match status" value="1"/>
</dbReference>
<dbReference type="InterPro" id="IPR009057">
    <property type="entry name" value="Homeodomain-like_sf"/>
</dbReference>
<dbReference type="Pfam" id="PF12833">
    <property type="entry name" value="HTH_18"/>
    <property type="match status" value="1"/>
</dbReference>
<keyword evidence="1" id="KW-0805">Transcription regulation</keyword>
<evidence type="ECO:0000313" key="6">
    <source>
        <dbReference type="Proteomes" id="UP001597296"/>
    </source>
</evidence>
<dbReference type="RefSeq" id="WP_377316601.1">
    <property type="nucleotide sequence ID" value="NZ_JBHUIY010000021.1"/>
</dbReference>
<name>A0ABW5CDV1_9PROT</name>
<gene>
    <name evidence="5" type="ORF">ACFSNB_11400</name>
</gene>
<dbReference type="PANTHER" id="PTHR47894">
    <property type="entry name" value="HTH-TYPE TRANSCRIPTIONAL REGULATOR GADX"/>
    <property type="match status" value="1"/>
</dbReference>
<organism evidence="5 6">
    <name type="scientific">Phaeospirillum tilakii</name>
    <dbReference type="NCBI Taxonomy" id="741673"/>
    <lineage>
        <taxon>Bacteria</taxon>
        <taxon>Pseudomonadati</taxon>
        <taxon>Pseudomonadota</taxon>
        <taxon>Alphaproteobacteria</taxon>
        <taxon>Rhodospirillales</taxon>
        <taxon>Rhodospirillaceae</taxon>
        <taxon>Phaeospirillum</taxon>
    </lineage>
</organism>
<dbReference type="InterPro" id="IPR018060">
    <property type="entry name" value="HTH_AraC"/>
</dbReference>
<dbReference type="Gene3D" id="1.10.10.60">
    <property type="entry name" value="Homeodomain-like"/>
    <property type="match status" value="1"/>
</dbReference>
<protein>
    <submittedName>
        <fullName evidence="5">AraC family transcriptional regulator</fullName>
    </submittedName>
</protein>
<proteinExistence type="predicted"/>
<accession>A0ABW5CDV1</accession>
<evidence type="ECO:0000259" key="4">
    <source>
        <dbReference type="PROSITE" id="PS01124"/>
    </source>
</evidence>
<keyword evidence="3" id="KW-0804">Transcription</keyword>
<evidence type="ECO:0000256" key="1">
    <source>
        <dbReference type="ARBA" id="ARBA00023015"/>
    </source>
</evidence>
<sequence length="354" mass="38708">MGSIRQRRPNRDGGAEQRNILAAAASGVAGFIGRHGGHAEAVFEQVGIPGERLGDPVLPLDLGAYCAMMELAAGDTGNDNFGLWFGQQFQPQALGLIGEIALAAPTLGGALQALAELFPFHQQATETRFASEGERVRLEYRILDGSILARRQDAELTMGMFANVVRTCLGPAWAPEEVWLEHPRPEAWRDHDKAFDAPVHFGQRTNAVVLRARDLGRRMPGGDLGRLTELRARLIALAGGTGHTPLLDRVRAEIRSRLPEGEARVETVAAALGMARWTLQRRLADCGLAFSDLVDQVRRELAAAYLRQPHIPLSDLAFFLGYSELSAFTRAATRWFDLSPSQARQRWCGIGEAS</sequence>
<evidence type="ECO:0000256" key="2">
    <source>
        <dbReference type="ARBA" id="ARBA00023125"/>
    </source>
</evidence>
<evidence type="ECO:0000256" key="3">
    <source>
        <dbReference type="ARBA" id="ARBA00023163"/>
    </source>
</evidence>
<dbReference type="Proteomes" id="UP001597296">
    <property type="component" value="Unassembled WGS sequence"/>
</dbReference>
<dbReference type="Pfam" id="PF12625">
    <property type="entry name" value="Arabinose_bd"/>
    <property type="match status" value="1"/>
</dbReference>
<comment type="caution">
    <text evidence="5">The sequence shown here is derived from an EMBL/GenBank/DDBJ whole genome shotgun (WGS) entry which is preliminary data.</text>
</comment>
<dbReference type="PANTHER" id="PTHR47894:SF4">
    <property type="entry name" value="HTH-TYPE TRANSCRIPTIONAL REGULATOR GADX"/>
    <property type="match status" value="1"/>
</dbReference>
<keyword evidence="6" id="KW-1185">Reference proteome</keyword>
<keyword evidence="2" id="KW-0238">DNA-binding</keyword>
<reference evidence="6" key="1">
    <citation type="journal article" date="2019" name="Int. J. Syst. Evol. Microbiol.">
        <title>The Global Catalogue of Microorganisms (GCM) 10K type strain sequencing project: providing services to taxonomists for standard genome sequencing and annotation.</title>
        <authorList>
            <consortium name="The Broad Institute Genomics Platform"/>
            <consortium name="The Broad Institute Genome Sequencing Center for Infectious Disease"/>
            <person name="Wu L."/>
            <person name="Ma J."/>
        </authorList>
    </citation>
    <scope>NUCLEOTIDE SEQUENCE [LARGE SCALE GENOMIC DNA]</scope>
    <source>
        <strain evidence="6">KCTC 15012</strain>
    </source>
</reference>
<dbReference type="InterPro" id="IPR032687">
    <property type="entry name" value="AraC-type_N"/>
</dbReference>
<dbReference type="EMBL" id="JBHUIY010000021">
    <property type="protein sequence ID" value="MFD2234411.1"/>
    <property type="molecule type" value="Genomic_DNA"/>
</dbReference>
<dbReference type="SMART" id="SM00342">
    <property type="entry name" value="HTH_ARAC"/>
    <property type="match status" value="1"/>
</dbReference>
<evidence type="ECO:0000313" key="5">
    <source>
        <dbReference type="EMBL" id="MFD2234411.1"/>
    </source>
</evidence>
<feature type="domain" description="HTH araC/xylS-type" evidence="4">
    <location>
        <begin position="248"/>
        <end position="346"/>
    </location>
</feature>